<protein>
    <submittedName>
        <fullName evidence="2">Uncharacterized protein</fullName>
    </submittedName>
</protein>
<proteinExistence type="predicted"/>
<sequence length="283" mass="32013">PRPDSFFLNITKARIAFFSCSTLLKPNCHATRRKHESWDTARLLKSRQGEIETQRLFTPEGKEANTWASSHTFLSSAVQEILERAVSIQKAYPTIRCLSEDRPLQARKLGHSSSREKPLVPLKARRRNRPPLRIPVATQPPQTPRLRKTAMLWRRQASRGRSAQMISLIVGTVVIQDPDSQSHKPDHSEPENPSYPHLATTRVSTQTRKKSDCGQTSHLRFAKSELLADFKMQSSEKTSLMGAPPKELLLDAATRCSGPHRDAFPIKPRQNAQETRCKFAPNP</sequence>
<evidence type="ECO:0000313" key="2">
    <source>
        <dbReference type="EMBL" id="GAA57875.1"/>
    </source>
</evidence>
<dbReference type="EMBL" id="DF145136">
    <property type="protein sequence ID" value="GAA57875.1"/>
    <property type="molecule type" value="Genomic_DNA"/>
</dbReference>
<dbReference type="AlphaFoldDB" id="G7YY46"/>
<feature type="non-terminal residue" evidence="2">
    <location>
        <position position="1"/>
    </location>
</feature>
<evidence type="ECO:0000313" key="3">
    <source>
        <dbReference type="Proteomes" id="UP000008909"/>
    </source>
</evidence>
<gene>
    <name evidence="2" type="ORF">CLF_113301</name>
</gene>
<evidence type="ECO:0000256" key="1">
    <source>
        <dbReference type="SAM" id="MobiDB-lite"/>
    </source>
</evidence>
<organism evidence="2 3">
    <name type="scientific">Clonorchis sinensis</name>
    <name type="common">Chinese liver fluke</name>
    <dbReference type="NCBI Taxonomy" id="79923"/>
    <lineage>
        <taxon>Eukaryota</taxon>
        <taxon>Metazoa</taxon>
        <taxon>Spiralia</taxon>
        <taxon>Lophotrochozoa</taxon>
        <taxon>Platyhelminthes</taxon>
        <taxon>Trematoda</taxon>
        <taxon>Digenea</taxon>
        <taxon>Opisthorchiida</taxon>
        <taxon>Opisthorchiata</taxon>
        <taxon>Opisthorchiidae</taxon>
        <taxon>Clonorchis</taxon>
    </lineage>
</organism>
<name>G7YY46_CLOSI</name>
<dbReference type="Proteomes" id="UP000008909">
    <property type="component" value="Unassembled WGS sequence"/>
</dbReference>
<feature type="compositionally biased region" description="Basic and acidic residues" evidence="1">
    <location>
        <begin position="180"/>
        <end position="190"/>
    </location>
</feature>
<feature type="region of interest" description="Disordered" evidence="1">
    <location>
        <begin position="260"/>
        <end position="283"/>
    </location>
</feature>
<reference key="2">
    <citation type="submission" date="2011-10" db="EMBL/GenBank/DDBJ databases">
        <title>The genome and transcriptome sequence of Clonorchis sinensis provide insights into the carcinogenic liver fluke.</title>
        <authorList>
            <person name="Wang X."/>
            <person name="Huang Y."/>
            <person name="Chen W."/>
            <person name="Liu H."/>
            <person name="Guo L."/>
            <person name="Chen Y."/>
            <person name="Luo F."/>
            <person name="Zhou W."/>
            <person name="Sun J."/>
            <person name="Mao Q."/>
            <person name="Liang P."/>
            <person name="Zhou C."/>
            <person name="Tian Y."/>
            <person name="Men J."/>
            <person name="Lv X."/>
            <person name="Huang L."/>
            <person name="Zhou J."/>
            <person name="Hu Y."/>
            <person name="Li R."/>
            <person name="Zhang F."/>
            <person name="Lei H."/>
            <person name="Li X."/>
            <person name="Hu X."/>
            <person name="Liang C."/>
            <person name="Xu J."/>
            <person name="Wu Z."/>
            <person name="Yu X."/>
        </authorList>
    </citation>
    <scope>NUCLEOTIDE SEQUENCE</scope>
    <source>
        <strain>Henan</strain>
    </source>
</reference>
<accession>G7YY46</accession>
<keyword evidence="3" id="KW-1185">Reference proteome</keyword>
<reference evidence="2" key="1">
    <citation type="journal article" date="2011" name="Genome Biol.">
        <title>The draft genome of the carcinogenic human liver fluke Clonorchis sinensis.</title>
        <authorList>
            <person name="Wang X."/>
            <person name="Chen W."/>
            <person name="Huang Y."/>
            <person name="Sun J."/>
            <person name="Men J."/>
            <person name="Liu H."/>
            <person name="Luo F."/>
            <person name="Guo L."/>
            <person name="Lv X."/>
            <person name="Deng C."/>
            <person name="Zhou C."/>
            <person name="Fan Y."/>
            <person name="Li X."/>
            <person name="Huang L."/>
            <person name="Hu Y."/>
            <person name="Liang C."/>
            <person name="Hu X."/>
            <person name="Xu J."/>
            <person name="Yu X."/>
        </authorList>
    </citation>
    <scope>NUCLEOTIDE SEQUENCE [LARGE SCALE GENOMIC DNA]</scope>
    <source>
        <strain evidence="2">Henan</strain>
    </source>
</reference>
<feature type="region of interest" description="Disordered" evidence="1">
    <location>
        <begin position="177"/>
        <end position="197"/>
    </location>
</feature>